<keyword evidence="2" id="KW-0378">Hydrolase</keyword>
<evidence type="ECO:0000256" key="1">
    <source>
        <dbReference type="ARBA" id="ARBA00022516"/>
    </source>
</evidence>
<dbReference type="InterPro" id="IPR007431">
    <property type="entry name" value="ACP_PD"/>
</dbReference>
<dbReference type="EMBL" id="CP003060">
    <property type="protein sequence ID" value="AEP31708.1"/>
    <property type="molecule type" value="Genomic_DNA"/>
</dbReference>
<evidence type="ECO:0000313" key="5">
    <source>
        <dbReference type="EMBL" id="AEP31708.1"/>
    </source>
</evidence>
<dbReference type="STRING" id="1085623.GNIT_3614"/>
<evidence type="ECO:0008006" key="7">
    <source>
        <dbReference type="Google" id="ProtNLM"/>
    </source>
</evidence>
<evidence type="ECO:0000256" key="3">
    <source>
        <dbReference type="ARBA" id="ARBA00023098"/>
    </source>
</evidence>
<proteinExistence type="predicted"/>
<dbReference type="Proteomes" id="UP000009282">
    <property type="component" value="Chromosome"/>
</dbReference>
<dbReference type="PANTHER" id="PTHR38764">
    <property type="entry name" value="ACYL CARRIER PROTEIN PHOSPHODIESTERASE"/>
    <property type="match status" value="1"/>
</dbReference>
<dbReference type="HOGENOM" id="CLU_099370_1_1_6"/>
<name>G4QP00_GLANF</name>
<keyword evidence="4" id="KW-0275">Fatty acid biosynthesis</keyword>
<gene>
    <name evidence="5" type="ordered locus">GNIT_3614</name>
</gene>
<protein>
    <recommendedName>
        <fullName evidence="7">Acyl carrier protein phosphodiesterase</fullName>
    </recommendedName>
</protein>
<dbReference type="eggNOG" id="COG3124">
    <property type="taxonomic scope" value="Bacteria"/>
</dbReference>
<dbReference type="PIRSF" id="PIRSF011489">
    <property type="entry name" value="DUF479"/>
    <property type="match status" value="1"/>
</dbReference>
<dbReference type="GO" id="GO:0008770">
    <property type="term" value="F:[acyl-carrier-protein] phosphodiesterase activity"/>
    <property type="evidence" value="ECO:0007669"/>
    <property type="project" value="InterPro"/>
</dbReference>
<dbReference type="PANTHER" id="PTHR38764:SF1">
    <property type="entry name" value="ACYL CARRIER PROTEIN PHOSPHODIESTERASE"/>
    <property type="match status" value="1"/>
</dbReference>
<keyword evidence="6" id="KW-1185">Reference proteome</keyword>
<sequence>MNYLAHIHLAHITDTSMLGNFFGDFVKGSDLSHLNDEHQLGIQLHRRIDSYTDSHAQVKALRALFPKSIRRMSGIVIDIYFDHLLCANWAQFTDRELDKLLGHFYAEVEQYPHSISERFQQVREGLLTHRWLSDYQYAESCERSFLQIERRLGHRVLFANEAIEFIQHNEQELQSSFLAFYPELIEFSHAKVEELVHKQSRI</sequence>
<dbReference type="GO" id="GO:0006633">
    <property type="term" value="P:fatty acid biosynthetic process"/>
    <property type="evidence" value="ECO:0007669"/>
    <property type="project" value="UniProtKB-KW"/>
</dbReference>
<keyword evidence="3" id="KW-0443">Lipid metabolism</keyword>
<dbReference type="OrthoDB" id="8442777at2"/>
<dbReference type="Pfam" id="PF04336">
    <property type="entry name" value="ACP_PD"/>
    <property type="match status" value="1"/>
</dbReference>
<evidence type="ECO:0000256" key="2">
    <source>
        <dbReference type="ARBA" id="ARBA00022801"/>
    </source>
</evidence>
<keyword evidence="1" id="KW-0444">Lipid biosynthesis</keyword>
<evidence type="ECO:0000313" key="6">
    <source>
        <dbReference type="Proteomes" id="UP000009282"/>
    </source>
</evidence>
<keyword evidence="4" id="KW-0276">Fatty acid metabolism</keyword>
<evidence type="ECO:0000256" key="4">
    <source>
        <dbReference type="ARBA" id="ARBA00023160"/>
    </source>
</evidence>
<dbReference type="AlphaFoldDB" id="G4QP00"/>
<accession>G4QP00</accession>
<dbReference type="KEGG" id="gni:GNIT_3614"/>
<reference evidence="5 6" key="1">
    <citation type="journal article" date="2011" name="J. Bacteriol.">
        <title>Complete genome sequence of seawater bacterium Glaciecola nitratireducens FR1064T.</title>
        <authorList>
            <person name="Bian F."/>
            <person name="Qin Q.L."/>
            <person name="Xie B.B."/>
            <person name="Shu Y.L."/>
            <person name="Zhang X.Y."/>
            <person name="Yu Y."/>
            <person name="Chen B."/>
            <person name="Chen X.L."/>
            <person name="Zhou B.C."/>
            <person name="Zhang Y.Z."/>
        </authorList>
    </citation>
    <scope>NUCLEOTIDE SEQUENCE [LARGE SCALE GENOMIC DNA]</scope>
    <source>
        <strain evidence="6">JCM 12485 / KCTC 12276 / FR1064</strain>
    </source>
</reference>
<organism evidence="5 6">
    <name type="scientific">Glaciecola nitratireducens (strain JCM 12485 / KCTC 12276 / FR1064)</name>
    <dbReference type="NCBI Taxonomy" id="1085623"/>
    <lineage>
        <taxon>Bacteria</taxon>
        <taxon>Pseudomonadati</taxon>
        <taxon>Pseudomonadota</taxon>
        <taxon>Gammaproteobacteria</taxon>
        <taxon>Alteromonadales</taxon>
        <taxon>Alteromonadaceae</taxon>
        <taxon>Brumicola</taxon>
    </lineage>
</organism>
<dbReference type="RefSeq" id="WP_014110579.1">
    <property type="nucleotide sequence ID" value="NC_016041.1"/>
</dbReference>